<name>I0WNY7_RHOOP</name>
<gene>
    <name evidence="2" type="ORF">W59_20413</name>
</gene>
<dbReference type="InterPro" id="IPR011042">
    <property type="entry name" value="6-blade_b-propeller_TolB-like"/>
</dbReference>
<reference evidence="2 3" key="1">
    <citation type="journal article" date="2012" name="J. Bacteriol.">
        <title>Draft genome sequence of the nitrophenol-degrading actinomycete Rhodococcus imtechensis RKJ300.</title>
        <authorList>
            <person name="Vikram S."/>
            <person name="Kumar S."/>
            <person name="Subramanian S."/>
            <person name="Raghava G.P."/>
        </authorList>
    </citation>
    <scope>NUCLEOTIDE SEQUENCE [LARGE SCALE GENOMIC DNA]</scope>
    <source>
        <strain evidence="2 3">RKJ300</strain>
    </source>
</reference>
<dbReference type="Gene3D" id="2.120.10.30">
    <property type="entry name" value="TolB, C-terminal domain"/>
    <property type="match status" value="1"/>
</dbReference>
<proteinExistence type="predicted"/>
<dbReference type="AlphaFoldDB" id="I0WNY7"/>
<feature type="domain" description="SMP-30/Gluconolactonase/LRE-like region" evidence="1">
    <location>
        <begin position="88"/>
        <end position="299"/>
    </location>
</feature>
<evidence type="ECO:0000313" key="3">
    <source>
        <dbReference type="Proteomes" id="UP000006447"/>
    </source>
</evidence>
<dbReference type="EMBL" id="AJJH01000113">
    <property type="protein sequence ID" value="EID78103.1"/>
    <property type="molecule type" value="Genomic_DNA"/>
</dbReference>
<dbReference type="Pfam" id="PF08450">
    <property type="entry name" value="SGL"/>
    <property type="match status" value="1"/>
</dbReference>
<dbReference type="InterPro" id="IPR013658">
    <property type="entry name" value="SGL"/>
</dbReference>
<dbReference type="Proteomes" id="UP000006447">
    <property type="component" value="Unassembled WGS sequence"/>
</dbReference>
<dbReference type="SUPFAM" id="SSF63829">
    <property type="entry name" value="Calcium-dependent phosphotriesterase"/>
    <property type="match status" value="1"/>
</dbReference>
<comment type="caution">
    <text evidence="2">The sequence shown here is derived from an EMBL/GenBank/DDBJ whole genome shotgun (WGS) entry which is preliminary data.</text>
</comment>
<dbReference type="PATRIC" id="fig|1165867.3.peg.4160"/>
<protein>
    <recommendedName>
        <fullName evidence="1">SMP-30/Gluconolactonase/LRE-like region domain-containing protein</fullName>
    </recommendedName>
</protein>
<evidence type="ECO:0000313" key="2">
    <source>
        <dbReference type="EMBL" id="EID78103.1"/>
    </source>
</evidence>
<evidence type="ECO:0000259" key="1">
    <source>
        <dbReference type="Pfam" id="PF08450"/>
    </source>
</evidence>
<accession>I0WNY7</accession>
<organism evidence="2 3">
    <name type="scientific">Rhodococcus opacus RKJ300 = JCM 13270</name>
    <dbReference type="NCBI Taxonomy" id="1165867"/>
    <lineage>
        <taxon>Bacteria</taxon>
        <taxon>Bacillati</taxon>
        <taxon>Actinomycetota</taxon>
        <taxon>Actinomycetes</taxon>
        <taxon>Mycobacteriales</taxon>
        <taxon>Nocardiaceae</taxon>
        <taxon>Rhodococcus</taxon>
    </lineage>
</organism>
<sequence length="345" mass="34926">MIESKPSGFRDVGDHARGTWDTPGKVVGMRMSHWGRFIGGGVRAVAAGALLVGAVSVVAPQTASAAPVCPGAGQAPVLVGRVPGAALEGVAVDGGGRLYTTDLLSGRVFRLDAPGAPAVPVATVPDGGAGALAWASDGSLLVGYGADARVFLGDILRPGAIAKLNTATNVLTPFVSGLSAANGLDVAADGTAYATNDFGTQIGRVFPDGRVEPHWATLPSANGAVLGADDRYLYVSRTFVNPGVSRIPLSNPGAPESILDLSGLDTFAAPDGLTLDSRGRPVVPANVRGEIWRLDSPGRYCVLASGLPTSSMVVYGQGSGGFSAGRLFRIGFDGAIYEIPGGFDG</sequence>